<evidence type="ECO:0000256" key="4">
    <source>
        <dbReference type="ARBA" id="ARBA00023136"/>
    </source>
</evidence>
<keyword evidence="7" id="KW-1185">Reference proteome</keyword>
<keyword evidence="3 5" id="KW-1133">Transmembrane helix</keyword>
<accession>M8DI34</accession>
<keyword evidence="4 5" id="KW-0472">Membrane</keyword>
<proteinExistence type="predicted"/>
<comment type="subcellular location">
    <subcellularLocation>
        <location evidence="1">Membrane</location>
        <topology evidence="1">Multi-pass membrane protein</topology>
    </subcellularLocation>
</comment>
<dbReference type="GO" id="GO:0016020">
    <property type="term" value="C:membrane"/>
    <property type="evidence" value="ECO:0007669"/>
    <property type="project" value="UniProtKB-SubCell"/>
</dbReference>
<dbReference type="PANTHER" id="PTHR36974:SF1">
    <property type="entry name" value="DOXX FAMILY MEMBRANE PROTEIN"/>
    <property type="match status" value="1"/>
</dbReference>
<name>M8DI34_9BACL</name>
<evidence type="ECO:0000256" key="5">
    <source>
        <dbReference type="SAM" id="Phobius"/>
    </source>
</evidence>
<protein>
    <recommendedName>
        <fullName evidence="8">DoxX family protein</fullName>
    </recommendedName>
</protein>
<reference evidence="6 7" key="1">
    <citation type="submission" date="2013-03" db="EMBL/GenBank/DDBJ databases">
        <title>Assembly of a new bacterial strain Brevibacillus borstelensis AK1.</title>
        <authorList>
            <person name="Rajan I."/>
            <person name="PoliReddy D."/>
            <person name="Sugumar T."/>
            <person name="Rathinam K."/>
            <person name="Alqarawi S."/>
            <person name="Khalil A.B."/>
            <person name="Sivakumar N."/>
        </authorList>
    </citation>
    <scope>NUCLEOTIDE SEQUENCE [LARGE SCALE GENOMIC DNA]</scope>
    <source>
        <strain evidence="6 7">AK1</strain>
    </source>
</reference>
<dbReference type="InterPro" id="IPR032808">
    <property type="entry name" value="DoxX"/>
</dbReference>
<feature type="transmembrane region" description="Helical" evidence="5">
    <location>
        <begin position="5"/>
        <end position="25"/>
    </location>
</feature>
<dbReference type="PANTHER" id="PTHR36974">
    <property type="entry name" value="MEMBRANE PROTEIN-RELATED"/>
    <property type="match status" value="1"/>
</dbReference>
<evidence type="ECO:0000313" key="7">
    <source>
        <dbReference type="Proteomes" id="UP000012081"/>
    </source>
</evidence>
<dbReference type="AlphaFoldDB" id="M8DI34"/>
<evidence type="ECO:0000256" key="3">
    <source>
        <dbReference type="ARBA" id="ARBA00022989"/>
    </source>
</evidence>
<feature type="transmembrane region" description="Helical" evidence="5">
    <location>
        <begin position="123"/>
        <end position="143"/>
    </location>
</feature>
<evidence type="ECO:0008006" key="8">
    <source>
        <dbReference type="Google" id="ProtNLM"/>
    </source>
</evidence>
<dbReference type="EMBL" id="APBN01000003">
    <property type="protein sequence ID" value="EMT53067.1"/>
    <property type="molecule type" value="Genomic_DNA"/>
</dbReference>
<keyword evidence="2 5" id="KW-0812">Transmembrane</keyword>
<dbReference type="STRING" id="1300222.I532_09827"/>
<sequence length="149" mass="16160">MAPFIALATSFILFKIIGLLGLSYFDGWHTSLKGSVVVMLLLSASAHWGSRRVDLIRMVPPVFPKPDWIVTATGCLEIAGAIGILIPAVSNAASICLIVLLIAMFPANVYAARENVTIGGRPVPRLFVRSLLQIVFIATIYFSSPMSEW</sequence>
<evidence type="ECO:0000256" key="1">
    <source>
        <dbReference type="ARBA" id="ARBA00004141"/>
    </source>
</evidence>
<organism evidence="6 7">
    <name type="scientific">Brevibacillus borstelensis AK1</name>
    <dbReference type="NCBI Taxonomy" id="1300222"/>
    <lineage>
        <taxon>Bacteria</taxon>
        <taxon>Bacillati</taxon>
        <taxon>Bacillota</taxon>
        <taxon>Bacilli</taxon>
        <taxon>Bacillales</taxon>
        <taxon>Paenibacillaceae</taxon>
        <taxon>Brevibacillus</taxon>
    </lineage>
</organism>
<dbReference type="OrthoDB" id="129693at2"/>
<dbReference type="Pfam" id="PF13564">
    <property type="entry name" value="DoxX_2"/>
    <property type="match status" value="1"/>
</dbReference>
<dbReference type="Proteomes" id="UP000012081">
    <property type="component" value="Unassembled WGS sequence"/>
</dbReference>
<evidence type="ECO:0000256" key="2">
    <source>
        <dbReference type="ARBA" id="ARBA00022692"/>
    </source>
</evidence>
<evidence type="ECO:0000313" key="6">
    <source>
        <dbReference type="EMBL" id="EMT53067.1"/>
    </source>
</evidence>
<dbReference type="RefSeq" id="WP_003387939.1">
    <property type="nucleotide sequence ID" value="NZ_APBN01000003.1"/>
</dbReference>
<feature type="transmembrane region" description="Helical" evidence="5">
    <location>
        <begin position="92"/>
        <end position="111"/>
    </location>
</feature>
<gene>
    <name evidence="6" type="ORF">I532_09827</name>
</gene>
<comment type="caution">
    <text evidence="6">The sequence shown here is derived from an EMBL/GenBank/DDBJ whole genome shotgun (WGS) entry which is preliminary data.</text>
</comment>